<dbReference type="Pfam" id="PF03167">
    <property type="entry name" value="UDG"/>
    <property type="match status" value="1"/>
</dbReference>
<dbReference type="PANTHER" id="PTHR12159:SF9">
    <property type="entry name" value="G_T MISMATCH-SPECIFIC THYMINE DNA GLYCOSYLASE"/>
    <property type="match status" value="1"/>
</dbReference>
<organism evidence="6 7">
    <name type="scientific">Geranomyces variabilis</name>
    <dbReference type="NCBI Taxonomy" id="109894"/>
    <lineage>
        <taxon>Eukaryota</taxon>
        <taxon>Fungi</taxon>
        <taxon>Fungi incertae sedis</taxon>
        <taxon>Chytridiomycota</taxon>
        <taxon>Chytridiomycota incertae sedis</taxon>
        <taxon>Chytridiomycetes</taxon>
        <taxon>Spizellomycetales</taxon>
        <taxon>Powellomycetaceae</taxon>
        <taxon>Geranomyces</taxon>
    </lineage>
</organism>
<dbReference type="PANTHER" id="PTHR12159">
    <property type="entry name" value="G/T AND G/U MISMATCH-SPECIFIC DNA GLYCOSYLASE"/>
    <property type="match status" value="1"/>
</dbReference>
<keyword evidence="3" id="KW-0234">DNA repair</keyword>
<comment type="caution">
    <text evidence="6">The sequence shown here is derived from an EMBL/GenBank/DDBJ whole genome shotgun (WGS) entry which is preliminary data.</text>
</comment>
<dbReference type="InterPro" id="IPR015637">
    <property type="entry name" value="MUG/TDG"/>
</dbReference>
<reference evidence="6" key="1">
    <citation type="submission" date="2020-05" db="EMBL/GenBank/DDBJ databases">
        <title>Phylogenomic resolution of chytrid fungi.</title>
        <authorList>
            <person name="Stajich J.E."/>
            <person name="Amses K."/>
            <person name="Simmons R."/>
            <person name="Seto K."/>
            <person name="Myers J."/>
            <person name="Bonds A."/>
            <person name="Quandt C.A."/>
            <person name="Barry K."/>
            <person name="Liu P."/>
            <person name="Grigoriev I."/>
            <person name="Longcore J.E."/>
            <person name="James T.Y."/>
        </authorList>
    </citation>
    <scope>NUCLEOTIDE SEQUENCE</scope>
    <source>
        <strain evidence="6">JEL0379</strain>
    </source>
</reference>
<feature type="region of interest" description="Disordered" evidence="4">
    <location>
        <begin position="42"/>
        <end position="63"/>
    </location>
</feature>
<dbReference type="InterPro" id="IPR036895">
    <property type="entry name" value="Uracil-DNA_glycosylase-like_sf"/>
</dbReference>
<keyword evidence="1" id="KW-0227">DNA damage</keyword>
<evidence type="ECO:0000256" key="1">
    <source>
        <dbReference type="ARBA" id="ARBA00022763"/>
    </source>
</evidence>
<dbReference type="GO" id="GO:0008263">
    <property type="term" value="F:pyrimidine-specific mismatch base pair DNA N-glycosylase activity"/>
    <property type="evidence" value="ECO:0007669"/>
    <property type="project" value="TreeGrafter"/>
</dbReference>
<keyword evidence="2" id="KW-0378">Hydrolase</keyword>
<evidence type="ECO:0000259" key="5">
    <source>
        <dbReference type="Pfam" id="PF03167"/>
    </source>
</evidence>
<keyword evidence="7" id="KW-1185">Reference proteome</keyword>
<dbReference type="SUPFAM" id="SSF52141">
    <property type="entry name" value="Uracil-DNA glycosylase-like"/>
    <property type="match status" value="1"/>
</dbReference>
<name>A0AAD5TGF5_9FUNG</name>
<proteinExistence type="predicted"/>
<evidence type="ECO:0000256" key="2">
    <source>
        <dbReference type="ARBA" id="ARBA00022801"/>
    </source>
</evidence>
<evidence type="ECO:0000313" key="6">
    <source>
        <dbReference type="EMBL" id="KAJ3175879.1"/>
    </source>
</evidence>
<dbReference type="CDD" id="cd10028">
    <property type="entry name" value="UDG-F2_TDG_MUG"/>
    <property type="match status" value="1"/>
</dbReference>
<gene>
    <name evidence="6" type="ORF">HDU87_005708</name>
</gene>
<evidence type="ECO:0000313" key="7">
    <source>
        <dbReference type="Proteomes" id="UP001212152"/>
    </source>
</evidence>
<dbReference type="GO" id="GO:0006285">
    <property type="term" value="P:base-excision repair, AP site formation"/>
    <property type="evidence" value="ECO:0007669"/>
    <property type="project" value="InterPro"/>
</dbReference>
<dbReference type="Gene3D" id="3.40.470.10">
    <property type="entry name" value="Uracil-DNA glycosylase-like domain"/>
    <property type="match status" value="1"/>
</dbReference>
<dbReference type="EMBL" id="JADGJQ010000047">
    <property type="protein sequence ID" value="KAJ3175879.1"/>
    <property type="molecule type" value="Genomic_DNA"/>
</dbReference>
<dbReference type="InterPro" id="IPR005122">
    <property type="entry name" value="Uracil-DNA_glycosylase-like"/>
</dbReference>
<accession>A0AAD5TGF5</accession>
<evidence type="ECO:0000256" key="4">
    <source>
        <dbReference type="SAM" id="MobiDB-lite"/>
    </source>
</evidence>
<dbReference type="GO" id="GO:0004844">
    <property type="term" value="F:uracil DNA N-glycosylase activity"/>
    <property type="evidence" value="ECO:0007669"/>
    <property type="project" value="TreeGrafter"/>
</dbReference>
<protein>
    <recommendedName>
        <fullName evidence="5">Uracil-DNA glycosylase-like domain-containing protein</fullName>
    </recommendedName>
</protein>
<dbReference type="Proteomes" id="UP001212152">
    <property type="component" value="Unassembled WGS sequence"/>
</dbReference>
<feature type="domain" description="Uracil-DNA glycosylase-like" evidence="5">
    <location>
        <begin position="67"/>
        <end position="240"/>
    </location>
</feature>
<sequence length="249" mass="26892">MSRTPSPTPAAPDTAPLTAAAPAHVAFRSLVSRFAFVEPQSPRVAKRNRTPSPPRARKDPSKPVADLLAPDLRILFIGFNPGTRSAATGHHYAHGGNFFWKCLSESGLAGGEVLSYEDDERCVKEFSFGFTNIVSRSTPSSVDLSAAEYAAGCLPLCKILDECTPRVACFVGIAVWEAFRAYMLKQEGKKVVKGKVEVGLQPFAYGDTKLFVVPSTSGRVVGWTKDARVKLFADLKKVLDDLEAADATD</sequence>
<dbReference type="AlphaFoldDB" id="A0AAD5TGF5"/>
<evidence type="ECO:0000256" key="3">
    <source>
        <dbReference type="ARBA" id="ARBA00023204"/>
    </source>
</evidence>